<proteinExistence type="predicted"/>
<comment type="caution">
    <text evidence="1">The sequence shown here is derived from an EMBL/GenBank/DDBJ whole genome shotgun (WGS) entry which is preliminary data.</text>
</comment>
<name>A0A225VRX9_9STRA</name>
<dbReference type="Proteomes" id="UP000198211">
    <property type="component" value="Unassembled WGS sequence"/>
</dbReference>
<protein>
    <submittedName>
        <fullName evidence="1">Uncharacterized protein</fullName>
    </submittedName>
</protein>
<accession>A0A225VRX9</accession>
<evidence type="ECO:0000313" key="1">
    <source>
        <dbReference type="EMBL" id="OWZ08075.1"/>
    </source>
</evidence>
<organism evidence="1 2">
    <name type="scientific">Phytophthora megakarya</name>
    <dbReference type="NCBI Taxonomy" id="4795"/>
    <lineage>
        <taxon>Eukaryota</taxon>
        <taxon>Sar</taxon>
        <taxon>Stramenopiles</taxon>
        <taxon>Oomycota</taxon>
        <taxon>Peronosporomycetes</taxon>
        <taxon>Peronosporales</taxon>
        <taxon>Peronosporaceae</taxon>
        <taxon>Phytophthora</taxon>
    </lineage>
</organism>
<evidence type="ECO:0000313" key="2">
    <source>
        <dbReference type="Proteomes" id="UP000198211"/>
    </source>
</evidence>
<reference evidence="2" key="1">
    <citation type="submission" date="2017-03" db="EMBL/GenBank/DDBJ databases">
        <title>Phytopthora megakarya and P. palmivora, two closely related causual agents of cacao black pod achieved similar genome size and gene model numbers by different mechanisms.</title>
        <authorList>
            <person name="Ali S."/>
            <person name="Shao J."/>
            <person name="Larry D.J."/>
            <person name="Kronmiller B."/>
            <person name="Shen D."/>
            <person name="Strem M.D."/>
            <person name="Melnick R.L."/>
            <person name="Guiltinan M.J."/>
            <person name="Tyler B.M."/>
            <person name="Meinhardt L.W."/>
            <person name="Bailey B.A."/>
        </authorList>
    </citation>
    <scope>NUCLEOTIDE SEQUENCE [LARGE SCALE GENOMIC DNA]</scope>
    <source>
        <strain evidence="2">zdho120</strain>
    </source>
</reference>
<keyword evidence="2" id="KW-1185">Reference proteome</keyword>
<dbReference type="AlphaFoldDB" id="A0A225VRX9"/>
<gene>
    <name evidence="1" type="ORF">PHMEG_00019436</name>
</gene>
<dbReference type="EMBL" id="NBNE01003286">
    <property type="protein sequence ID" value="OWZ08075.1"/>
    <property type="molecule type" value="Genomic_DNA"/>
</dbReference>
<sequence length="102" mass="11895">MHYDYKIRKQYPTKKVTLCECFNIPGETWREEVEEEIVPAAIKVVNLSNRTVTIDWRTEAAQVVENEQDAVCALALEDIRNNRLSFMRTLYPPKPSLESHNV</sequence>